<gene>
    <name evidence="2" type="ORF">pdam_00024381</name>
</gene>
<organism evidence="2 3">
    <name type="scientific">Pocillopora damicornis</name>
    <name type="common">Cauliflower coral</name>
    <name type="synonym">Millepora damicornis</name>
    <dbReference type="NCBI Taxonomy" id="46731"/>
    <lineage>
        <taxon>Eukaryota</taxon>
        <taxon>Metazoa</taxon>
        <taxon>Cnidaria</taxon>
        <taxon>Anthozoa</taxon>
        <taxon>Hexacorallia</taxon>
        <taxon>Scleractinia</taxon>
        <taxon>Astrocoeniina</taxon>
        <taxon>Pocilloporidae</taxon>
        <taxon>Pocillopora</taxon>
    </lineage>
</organism>
<comment type="caution">
    <text evidence="2">The sequence shown here is derived from an EMBL/GenBank/DDBJ whole genome shotgun (WGS) entry which is preliminary data.</text>
</comment>
<name>A0A3M6UFE6_POCDA</name>
<evidence type="ECO:0000313" key="2">
    <source>
        <dbReference type="EMBL" id="RMX52410.1"/>
    </source>
</evidence>
<feature type="compositionally biased region" description="Basic and acidic residues" evidence="1">
    <location>
        <begin position="118"/>
        <end position="138"/>
    </location>
</feature>
<accession>A0A3M6UFE6</accession>
<feature type="compositionally biased region" description="Low complexity" evidence="1">
    <location>
        <begin position="18"/>
        <end position="39"/>
    </location>
</feature>
<feature type="compositionally biased region" description="Polar residues" evidence="1">
    <location>
        <begin position="1"/>
        <end position="17"/>
    </location>
</feature>
<dbReference type="AlphaFoldDB" id="A0A3M6UFE6"/>
<feature type="region of interest" description="Disordered" evidence="1">
    <location>
        <begin position="1"/>
        <end position="43"/>
    </location>
</feature>
<proteinExistence type="predicted"/>
<dbReference type="Proteomes" id="UP000275408">
    <property type="component" value="Unassembled WGS sequence"/>
</dbReference>
<protein>
    <submittedName>
        <fullName evidence="2">Uncharacterized protein</fullName>
    </submittedName>
</protein>
<dbReference type="EMBL" id="RCHS01001646">
    <property type="protein sequence ID" value="RMX52410.1"/>
    <property type="molecule type" value="Genomic_DNA"/>
</dbReference>
<feature type="region of interest" description="Disordered" evidence="1">
    <location>
        <begin position="84"/>
        <end position="138"/>
    </location>
</feature>
<keyword evidence="3" id="KW-1185">Reference proteome</keyword>
<evidence type="ECO:0000313" key="3">
    <source>
        <dbReference type="Proteomes" id="UP000275408"/>
    </source>
</evidence>
<reference evidence="2 3" key="1">
    <citation type="journal article" date="2018" name="Sci. Rep.">
        <title>Comparative analysis of the Pocillopora damicornis genome highlights role of immune system in coral evolution.</title>
        <authorList>
            <person name="Cunning R."/>
            <person name="Bay R.A."/>
            <person name="Gillette P."/>
            <person name="Baker A.C."/>
            <person name="Traylor-Knowles N."/>
        </authorList>
    </citation>
    <scope>NUCLEOTIDE SEQUENCE [LARGE SCALE GENOMIC DNA]</scope>
    <source>
        <strain evidence="2">RSMAS</strain>
        <tissue evidence="2">Whole animal</tissue>
    </source>
</reference>
<evidence type="ECO:0000256" key="1">
    <source>
        <dbReference type="SAM" id="MobiDB-lite"/>
    </source>
</evidence>
<sequence>MDQTSSAQSRGSAPSNFYSMSGTPSPYSGSSSGSTPLSSRDTTQQLITGLAAYQRSIEELLQTVRSSNERIEELAEKVKILDGRVEKLSSHPVDGTESGSGGRGEKRKRTKSSLLVQEEVHKLHNSRDPARQYRGRES</sequence>